<sequence>QALSLSNERITVPELLFHPSDIGLEQAGLPECIVQAAEACPPDMREALYANILVTGGSSRFPNFEERLQRELRALVPSDLPIGFTAASDPTLAAWRGGSIFAAAAEYDSAVVTKEQYREEGHALCRRRFAGA</sequence>
<reference evidence="1" key="2">
    <citation type="submission" date="2024-10" db="UniProtKB">
        <authorList>
            <consortium name="EnsemblProtists"/>
        </authorList>
    </citation>
    <scope>IDENTIFICATION</scope>
</reference>
<dbReference type="Pfam" id="PF00022">
    <property type="entry name" value="Actin"/>
    <property type="match status" value="1"/>
</dbReference>
<organism evidence="1 2">
    <name type="scientific">Emiliania huxleyi (strain CCMP1516)</name>
    <dbReference type="NCBI Taxonomy" id="280463"/>
    <lineage>
        <taxon>Eukaryota</taxon>
        <taxon>Haptista</taxon>
        <taxon>Haptophyta</taxon>
        <taxon>Prymnesiophyceae</taxon>
        <taxon>Isochrysidales</taxon>
        <taxon>Noelaerhabdaceae</taxon>
        <taxon>Emiliania</taxon>
    </lineage>
</organism>
<evidence type="ECO:0008006" key="3">
    <source>
        <dbReference type="Google" id="ProtNLM"/>
    </source>
</evidence>
<dbReference type="Gene3D" id="3.90.640.10">
    <property type="entry name" value="Actin, Chain A, domain 4"/>
    <property type="match status" value="1"/>
</dbReference>
<dbReference type="PANTHER" id="PTHR11937">
    <property type="entry name" value="ACTIN"/>
    <property type="match status" value="1"/>
</dbReference>
<dbReference type="HOGENOM" id="CLU_027965_9_0_1"/>
<dbReference type="InterPro" id="IPR004000">
    <property type="entry name" value="Actin"/>
</dbReference>
<dbReference type="InterPro" id="IPR043129">
    <property type="entry name" value="ATPase_NBD"/>
</dbReference>
<evidence type="ECO:0000313" key="1">
    <source>
        <dbReference type="EnsemblProtists" id="EOD05686"/>
    </source>
</evidence>
<evidence type="ECO:0000313" key="2">
    <source>
        <dbReference type="Proteomes" id="UP000013827"/>
    </source>
</evidence>
<dbReference type="PaxDb" id="2903-EOD05686"/>
<dbReference type="Gene3D" id="3.30.420.40">
    <property type="match status" value="2"/>
</dbReference>
<dbReference type="AlphaFoldDB" id="A0A0D3I351"/>
<dbReference type="EnsemblProtists" id="EOD05686">
    <property type="protein sequence ID" value="EOD05686"/>
    <property type="gene ID" value="EMIHUDRAFT_77426"/>
</dbReference>
<name>A0A0D3I351_EMIH1</name>
<proteinExistence type="predicted"/>
<dbReference type="SUPFAM" id="SSF53067">
    <property type="entry name" value="Actin-like ATPase domain"/>
    <property type="match status" value="1"/>
</dbReference>
<dbReference type="GeneID" id="17251836"/>
<dbReference type="eggNOG" id="KOG0676">
    <property type="taxonomic scope" value="Eukaryota"/>
</dbReference>
<protein>
    <recommendedName>
        <fullName evidence="3">Actin-related protein 5</fullName>
    </recommendedName>
</protein>
<keyword evidence="2" id="KW-1185">Reference proteome</keyword>
<dbReference type="RefSeq" id="XP_005758115.1">
    <property type="nucleotide sequence ID" value="XM_005758058.1"/>
</dbReference>
<dbReference type="Proteomes" id="UP000013827">
    <property type="component" value="Unassembled WGS sequence"/>
</dbReference>
<accession>A0A0D3I351</accession>
<dbReference type="KEGG" id="ehx:EMIHUDRAFT_77426"/>
<reference evidence="2" key="1">
    <citation type="journal article" date="2013" name="Nature">
        <title>Pan genome of the phytoplankton Emiliania underpins its global distribution.</title>
        <authorList>
            <person name="Read B.A."/>
            <person name="Kegel J."/>
            <person name="Klute M.J."/>
            <person name="Kuo A."/>
            <person name="Lefebvre S.C."/>
            <person name="Maumus F."/>
            <person name="Mayer C."/>
            <person name="Miller J."/>
            <person name="Monier A."/>
            <person name="Salamov A."/>
            <person name="Young J."/>
            <person name="Aguilar M."/>
            <person name="Claverie J.M."/>
            <person name="Frickenhaus S."/>
            <person name="Gonzalez K."/>
            <person name="Herman E.K."/>
            <person name="Lin Y.C."/>
            <person name="Napier J."/>
            <person name="Ogata H."/>
            <person name="Sarno A.F."/>
            <person name="Shmutz J."/>
            <person name="Schroeder D."/>
            <person name="de Vargas C."/>
            <person name="Verret F."/>
            <person name="von Dassow P."/>
            <person name="Valentin K."/>
            <person name="Van de Peer Y."/>
            <person name="Wheeler G."/>
            <person name="Dacks J.B."/>
            <person name="Delwiche C.F."/>
            <person name="Dyhrman S.T."/>
            <person name="Glockner G."/>
            <person name="John U."/>
            <person name="Richards T."/>
            <person name="Worden A.Z."/>
            <person name="Zhang X."/>
            <person name="Grigoriev I.V."/>
            <person name="Allen A.E."/>
            <person name="Bidle K."/>
            <person name="Borodovsky M."/>
            <person name="Bowler C."/>
            <person name="Brownlee C."/>
            <person name="Cock J.M."/>
            <person name="Elias M."/>
            <person name="Gladyshev V.N."/>
            <person name="Groth M."/>
            <person name="Guda C."/>
            <person name="Hadaegh A."/>
            <person name="Iglesias-Rodriguez M.D."/>
            <person name="Jenkins J."/>
            <person name="Jones B.M."/>
            <person name="Lawson T."/>
            <person name="Leese F."/>
            <person name="Lindquist E."/>
            <person name="Lobanov A."/>
            <person name="Lomsadze A."/>
            <person name="Malik S.B."/>
            <person name="Marsh M.E."/>
            <person name="Mackinder L."/>
            <person name="Mock T."/>
            <person name="Mueller-Roeber B."/>
            <person name="Pagarete A."/>
            <person name="Parker M."/>
            <person name="Probert I."/>
            <person name="Quesneville H."/>
            <person name="Raines C."/>
            <person name="Rensing S.A."/>
            <person name="Riano-Pachon D.M."/>
            <person name="Richier S."/>
            <person name="Rokitta S."/>
            <person name="Shiraiwa Y."/>
            <person name="Soanes D.M."/>
            <person name="van der Giezen M."/>
            <person name="Wahlund T.M."/>
            <person name="Williams B."/>
            <person name="Wilson W."/>
            <person name="Wolfe G."/>
            <person name="Wurch L.L."/>
        </authorList>
    </citation>
    <scope>NUCLEOTIDE SEQUENCE</scope>
</reference>
<dbReference type="STRING" id="2903.R1D472"/>